<evidence type="ECO:0000313" key="3">
    <source>
        <dbReference type="Proteomes" id="UP000035722"/>
    </source>
</evidence>
<evidence type="ECO:0008006" key="4">
    <source>
        <dbReference type="Google" id="ProtNLM"/>
    </source>
</evidence>
<dbReference type="RefSeq" id="WP_009358564.1">
    <property type="nucleotide sequence ID" value="NZ_CAQI01000044.1"/>
</dbReference>
<keyword evidence="3" id="KW-1185">Reference proteome</keyword>
<dbReference type="InterPro" id="IPR025242">
    <property type="entry name" value="DUF4193"/>
</dbReference>
<feature type="region of interest" description="Disordered" evidence="1">
    <location>
        <begin position="1"/>
        <end position="28"/>
    </location>
</feature>
<evidence type="ECO:0000256" key="1">
    <source>
        <dbReference type="SAM" id="MobiDB-lite"/>
    </source>
</evidence>
<name>A0A024H376_9MICC</name>
<proteinExistence type="predicted"/>
<feature type="compositionally biased region" description="Polar residues" evidence="1">
    <location>
        <begin position="17"/>
        <end position="27"/>
    </location>
</feature>
<dbReference type="STRING" id="861266.ARTSIC4J27_2295"/>
<dbReference type="EMBL" id="CAQI01000044">
    <property type="protein sequence ID" value="CCQ46332.1"/>
    <property type="molecule type" value="Genomic_DNA"/>
</dbReference>
<sequence length="100" mass="10970">MATDYDELRSDVKESQDNSLEQLQSANAPDARSVVLELDEADGLDGAGVPGGEFVAEELVVQVIPQADDEFTCYSCFLVRHRSQIARQKDGHSYCTECEG</sequence>
<dbReference type="Proteomes" id="UP000035722">
    <property type="component" value="Unassembled WGS sequence"/>
</dbReference>
<accession>A0A024H376</accession>
<evidence type="ECO:0000313" key="2">
    <source>
        <dbReference type="EMBL" id="CCQ46332.1"/>
    </source>
</evidence>
<dbReference type="Pfam" id="PF13834">
    <property type="entry name" value="DUF4193"/>
    <property type="match status" value="1"/>
</dbReference>
<feature type="compositionally biased region" description="Basic and acidic residues" evidence="1">
    <location>
        <begin position="1"/>
        <end position="16"/>
    </location>
</feature>
<organism evidence="2 3">
    <name type="scientific">Pseudarthrobacter siccitolerans</name>
    <dbReference type="NCBI Taxonomy" id="861266"/>
    <lineage>
        <taxon>Bacteria</taxon>
        <taxon>Bacillati</taxon>
        <taxon>Actinomycetota</taxon>
        <taxon>Actinomycetes</taxon>
        <taxon>Micrococcales</taxon>
        <taxon>Micrococcaceae</taxon>
        <taxon>Pseudarthrobacter</taxon>
    </lineage>
</organism>
<dbReference type="AlphaFoldDB" id="A0A024H376"/>
<gene>
    <name evidence="2" type="ORF">ARTSIC4J27_2295</name>
</gene>
<reference evidence="3" key="1">
    <citation type="journal article" date="2014" name="Genome Announc.">
        <title>Genome Sequence of Arthrobacter siccitolerans 4J27, a Xeroprotectant-Producing Desiccation-Tolerant Microorganism.</title>
        <authorList>
            <person name="Manzanera M."/>
            <person name="Santa-Cruz-Calvo L."/>
            <person name="Vilchez J.I."/>
            <person name="Garcia-Fontana C."/>
            <person name="Silva-Castro G.A."/>
            <person name="Calvo C."/>
            <person name="Gonzalez-Lopez J."/>
        </authorList>
    </citation>
    <scope>NUCLEOTIDE SEQUENCE [LARGE SCALE GENOMIC DNA]</scope>
    <source>
        <strain evidence="3">4J27</strain>
    </source>
</reference>
<protein>
    <recommendedName>
        <fullName evidence="4">dUTPase</fullName>
    </recommendedName>
</protein>
<dbReference type="OrthoDB" id="4732434at2"/>
<comment type="caution">
    <text evidence="2">The sequence shown here is derived from an EMBL/GenBank/DDBJ whole genome shotgun (WGS) entry which is preliminary data.</text>
</comment>